<evidence type="ECO:0000313" key="2">
    <source>
        <dbReference type="EMBL" id="KAJ8299048.1"/>
    </source>
</evidence>
<dbReference type="InterPro" id="IPR039373">
    <property type="entry name" value="Peptidase_M28B"/>
</dbReference>
<keyword evidence="3" id="KW-1185">Reference proteome</keyword>
<dbReference type="SUPFAM" id="SSF52025">
    <property type="entry name" value="PA domain"/>
    <property type="match status" value="1"/>
</dbReference>
<dbReference type="InterPro" id="IPR007484">
    <property type="entry name" value="Peptidase_M28"/>
</dbReference>
<comment type="caution">
    <text evidence="2">The sequence shown here is derived from an EMBL/GenBank/DDBJ whole genome shotgun (WGS) entry which is preliminary data.</text>
</comment>
<reference evidence="2 3" key="1">
    <citation type="submission" date="2022-12" db="EMBL/GenBank/DDBJ databases">
        <title>Chromosome-level genome of Tegillarca granosa.</title>
        <authorList>
            <person name="Kim J."/>
        </authorList>
    </citation>
    <scope>NUCLEOTIDE SEQUENCE [LARGE SCALE GENOMIC DNA]</scope>
    <source>
        <strain evidence="2">Teg-2019</strain>
        <tissue evidence="2">Adductor muscle</tissue>
    </source>
</reference>
<gene>
    <name evidence="2" type="ORF">KUTeg_023108</name>
</gene>
<protein>
    <recommendedName>
        <fullName evidence="1">Peptidase M28 domain-containing protein</fullName>
    </recommendedName>
</protein>
<dbReference type="SUPFAM" id="SSF53187">
    <property type="entry name" value="Zn-dependent exopeptidases"/>
    <property type="match status" value="1"/>
</dbReference>
<dbReference type="Proteomes" id="UP001217089">
    <property type="component" value="Unassembled WGS sequence"/>
</dbReference>
<sequence length="376" mass="43428">MALTHSSAIKRYSYRLPDSELEKKLPRIPSQPISALDAYKLLSELDGEKVDESWQGGFNFTFRFGPKLRNRRQVKMNVKNELKYAKVHNVCGKIKGKIEPDRFIIIGNHRDAWVYGGSDPQSGSAIVQELARLYGKLYRKGWHPRRSILFCSWDGEEYGLVGSYEWVEVRIFYLTKQFYEFNLYKASVDNFKWLSSNAVAYINLDSGVSGNETVLLQTVPLMQNVFTEATTKYNGLYVPDPRNSKKTINDTWGAKYGRKRIIKIGAGSDFVPFIANVGVPSYFARYCYFGDEWNKRVTPLYHSRYETYRLSKMIDPKVKFKKAMAQIQAEVIRDLSDSVIIPFKLDDYIQELTHAVNRLVNNGLIFTNETDMKKES</sequence>
<dbReference type="EMBL" id="JARBDR010000921">
    <property type="protein sequence ID" value="KAJ8299048.1"/>
    <property type="molecule type" value="Genomic_DNA"/>
</dbReference>
<evidence type="ECO:0000313" key="3">
    <source>
        <dbReference type="Proteomes" id="UP001217089"/>
    </source>
</evidence>
<organism evidence="2 3">
    <name type="scientific">Tegillarca granosa</name>
    <name type="common">Malaysian cockle</name>
    <name type="synonym">Anadara granosa</name>
    <dbReference type="NCBI Taxonomy" id="220873"/>
    <lineage>
        <taxon>Eukaryota</taxon>
        <taxon>Metazoa</taxon>
        <taxon>Spiralia</taxon>
        <taxon>Lophotrochozoa</taxon>
        <taxon>Mollusca</taxon>
        <taxon>Bivalvia</taxon>
        <taxon>Autobranchia</taxon>
        <taxon>Pteriomorphia</taxon>
        <taxon>Arcoida</taxon>
        <taxon>Arcoidea</taxon>
        <taxon>Arcidae</taxon>
        <taxon>Tegillarca</taxon>
    </lineage>
</organism>
<dbReference type="InterPro" id="IPR046450">
    <property type="entry name" value="PA_dom_sf"/>
</dbReference>
<dbReference type="Pfam" id="PF04389">
    <property type="entry name" value="Peptidase_M28"/>
    <property type="match status" value="1"/>
</dbReference>
<accession>A0ABQ9E0Q1</accession>
<dbReference type="Gene3D" id="3.40.630.10">
    <property type="entry name" value="Zn peptidases"/>
    <property type="match status" value="1"/>
</dbReference>
<dbReference type="PANTHER" id="PTHR10404">
    <property type="entry name" value="N-ACETYLATED-ALPHA-LINKED ACIDIC DIPEPTIDASE"/>
    <property type="match status" value="1"/>
</dbReference>
<proteinExistence type="predicted"/>
<dbReference type="PANTHER" id="PTHR10404:SF46">
    <property type="entry name" value="VACUOLAR PROTEIN SORTING-ASSOCIATED PROTEIN 70"/>
    <property type="match status" value="1"/>
</dbReference>
<feature type="domain" description="Peptidase M28" evidence="1">
    <location>
        <begin position="89"/>
        <end position="309"/>
    </location>
</feature>
<feature type="non-terminal residue" evidence="2">
    <location>
        <position position="376"/>
    </location>
</feature>
<evidence type="ECO:0000259" key="1">
    <source>
        <dbReference type="Pfam" id="PF04389"/>
    </source>
</evidence>
<name>A0ABQ9E0Q1_TEGGR</name>